<feature type="chain" id="PRO_5015120419" evidence="10">
    <location>
        <begin position="28"/>
        <end position="987"/>
    </location>
</feature>
<evidence type="ECO:0000256" key="4">
    <source>
        <dbReference type="ARBA" id="ARBA00022692"/>
    </source>
</evidence>
<evidence type="ECO:0000259" key="11">
    <source>
        <dbReference type="Pfam" id="PF00593"/>
    </source>
</evidence>
<evidence type="ECO:0000313" key="13">
    <source>
        <dbReference type="EMBL" id="GBF58892.1"/>
    </source>
</evidence>
<keyword evidence="2 8" id="KW-0813">Transport</keyword>
<dbReference type="InterPro" id="IPR012910">
    <property type="entry name" value="Plug_dom"/>
</dbReference>
<dbReference type="InterPro" id="IPR037066">
    <property type="entry name" value="Plug_dom_sf"/>
</dbReference>
<dbReference type="Proteomes" id="UP000245086">
    <property type="component" value="Unassembled WGS sequence"/>
</dbReference>
<dbReference type="InterPro" id="IPR039426">
    <property type="entry name" value="TonB-dep_rcpt-like"/>
</dbReference>
<keyword evidence="14" id="KW-1185">Reference proteome</keyword>
<dbReference type="Pfam" id="PF07715">
    <property type="entry name" value="Plug"/>
    <property type="match status" value="1"/>
</dbReference>
<dbReference type="SUPFAM" id="SSF56935">
    <property type="entry name" value="Porins"/>
    <property type="match status" value="1"/>
</dbReference>
<evidence type="ECO:0000259" key="12">
    <source>
        <dbReference type="Pfam" id="PF07715"/>
    </source>
</evidence>
<evidence type="ECO:0000313" key="14">
    <source>
        <dbReference type="Proteomes" id="UP000245086"/>
    </source>
</evidence>
<feature type="signal peptide" evidence="10">
    <location>
        <begin position="1"/>
        <end position="27"/>
    </location>
</feature>
<sequence length="987" mass="105037">MKMSMTRELLLASTIVAGLSFAAPAFAQTAPADSTEKQAEVVVVTGTRISAPGVQSASPITSIGGAELQLNQVAEPEKLLRALPSTIPGDGENVNNGTAGVTTVNMRGLGAQRNLVLMDGKRMTPYNIDGRVDVSTVPQAMLERVDILTGGASTVYGSDAMSGVINFVLKKDFEGVEADIKRSITGDNDGQIVTASLAMGANLEDGRGNVALSMNWTQRDPVLLADRPFGIVGVSSATGSGLDGRAVAAPAGCGGPNVVGAGGSTTTIPTRMTYMGGGGQFRDDGTLGANCSVFNFNPYNYYQTPQERYSATAIARYDINEHVEAYGRATFAATNIRQQIAPSGVFGNLFMVPLSNPFLSAQARSTIIAQAEAFRAGGGTTTGRWIDTNANGRVDAADSLQLSIRRRTVEFGERSTTYDNNTFQFVLGLKGDLGKFLPDWTWDTSVQMGQADRTNVSAGYTNVANIQNALNATSTTACANGDSACVPINLFGGFGTITPAMAKYSSATALEQQSYIQSIAGASIGGPLHGFQSPAADSPVNVVLGYEYRREEGSTTPDECLKLAPTSCLGGAGGNTLPVSGGYNVNEVYTEIGVPLISGKPLVESMNLELGYRLADYSLTGQNTTWKAGLDWALTDQFRFRAMKQKAARAPNVGELFSPFVTGLRNSGSDPCSIAQPVAQRTAALRALCQSTGQAASEVWTVQDIVAGQVGTFEGSDPSNPPKPEEADTLTVGFVWRPDFGGFLKNTAVTLDYYDIKINDTIGLGEPQEVLDGCYRQGIQSFCSKIVRINGDIATPGAGIRLLTTNLEYLQASGYELGVNTGFDLEDLGFDSKWGSIRISYNANYYTKNEYQTTATSSVIDCNGFYGSSCDPTHQFRSVQRTTWSVGDFQLSYNWRHFAAIEIEETLKSGIFDAFEKIDAYNYIDLSASWDVNSALTVTASVANVFDEDPPIIGNETGTTSYNSGNTFPSNYDVLGRVYAIGVNVKF</sequence>
<dbReference type="InterPro" id="IPR036942">
    <property type="entry name" value="Beta-barrel_TonB_sf"/>
</dbReference>
<dbReference type="Gene3D" id="2.40.170.20">
    <property type="entry name" value="TonB-dependent receptor, beta-barrel domain"/>
    <property type="match status" value="1"/>
</dbReference>
<dbReference type="AlphaFoldDB" id="A0A2P2ECU3"/>
<dbReference type="Pfam" id="PF00593">
    <property type="entry name" value="TonB_dep_Rec_b-barrel"/>
    <property type="match status" value="1"/>
</dbReference>
<dbReference type="PANTHER" id="PTHR47234">
    <property type="match status" value="1"/>
</dbReference>
<dbReference type="Gene3D" id="2.170.130.10">
    <property type="entry name" value="TonB-dependent receptor, plug domain"/>
    <property type="match status" value="1"/>
</dbReference>
<proteinExistence type="inferred from homology"/>
<name>A0A2P2ECU3_9PROT</name>
<reference evidence="13 14" key="1">
    <citation type="journal article" date="2018" name="Genome Announc.">
        <title>Draft Genome Sequence of "Candidatus Phycosocius bacilliformis," an Alphaproteobacterial Ectosymbiont of the Hydrocarbon-Producing Green Alga Botryococcus braunii.</title>
        <authorList>
            <person name="Tanabe Y."/>
            <person name="Yamaguchi H."/>
            <person name="Watanabe M.M."/>
        </authorList>
    </citation>
    <scope>NUCLEOTIDE SEQUENCE [LARGE SCALE GENOMIC DNA]</scope>
    <source>
        <strain evidence="13 14">BOTRYCO-2</strain>
    </source>
</reference>
<dbReference type="RefSeq" id="WP_238165015.1">
    <property type="nucleotide sequence ID" value="NZ_BFBR01000008.1"/>
</dbReference>
<evidence type="ECO:0000256" key="2">
    <source>
        <dbReference type="ARBA" id="ARBA00022448"/>
    </source>
</evidence>
<comment type="subcellular location">
    <subcellularLocation>
        <location evidence="1 8">Cell outer membrane</location>
        <topology evidence="1 8">Multi-pass membrane protein</topology>
    </subcellularLocation>
</comment>
<keyword evidence="3 8" id="KW-1134">Transmembrane beta strand</keyword>
<evidence type="ECO:0000256" key="9">
    <source>
        <dbReference type="RuleBase" id="RU003357"/>
    </source>
</evidence>
<keyword evidence="7 8" id="KW-0998">Cell outer membrane</keyword>
<dbReference type="EMBL" id="BFBR01000008">
    <property type="protein sequence ID" value="GBF58892.1"/>
    <property type="molecule type" value="Genomic_DNA"/>
</dbReference>
<evidence type="ECO:0000256" key="1">
    <source>
        <dbReference type="ARBA" id="ARBA00004571"/>
    </source>
</evidence>
<keyword evidence="4 8" id="KW-0812">Transmembrane</keyword>
<keyword evidence="10" id="KW-0732">Signal</keyword>
<accession>A0A2P2ECU3</accession>
<comment type="caution">
    <text evidence="13">The sequence shown here is derived from an EMBL/GenBank/DDBJ whole genome shotgun (WGS) entry which is preliminary data.</text>
</comment>
<gene>
    <name evidence="13" type="primary">btuB_8</name>
    <name evidence="13" type="ORF">PbB2_02581</name>
</gene>
<organism evidence="13 14">
    <name type="scientific">Candidatus Phycosocius bacilliformis</name>
    <dbReference type="NCBI Taxonomy" id="1445552"/>
    <lineage>
        <taxon>Bacteria</taxon>
        <taxon>Pseudomonadati</taxon>
        <taxon>Pseudomonadota</taxon>
        <taxon>Alphaproteobacteria</taxon>
        <taxon>Caulobacterales</taxon>
        <taxon>Caulobacterales incertae sedis</taxon>
        <taxon>Candidatus Phycosocius</taxon>
    </lineage>
</organism>
<keyword evidence="6 8" id="KW-0472">Membrane</keyword>
<dbReference type="PROSITE" id="PS52016">
    <property type="entry name" value="TONB_DEPENDENT_REC_3"/>
    <property type="match status" value="1"/>
</dbReference>
<dbReference type="InterPro" id="IPR000531">
    <property type="entry name" value="Beta-barrel_TonB"/>
</dbReference>
<evidence type="ECO:0000256" key="3">
    <source>
        <dbReference type="ARBA" id="ARBA00022452"/>
    </source>
</evidence>
<dbReference type="PANTHER" id="PTHR47234:SF2">
    <property type="entry name" value="TONB-DEPENDENT RECEPTOR"/>
    <property type="match status" value="1"/>
</dbReference>
<comment type="similarity">
    <text evidence="8 9">Belongs to the TonB-dependent receptor family.</text>
</comment>
<evidence type="ECO:0000256" key="7">
    <source>
        <dbReference type="ARBA" id="ARBA00023237"/>
    </source>
</evidence>
<evidence type="ECO:0000256" key="10">
    <source>
        <dbReference type="SAM" id="SignalP"/>
    </source>
</evidence>
<evidence type="ECO:0000256" key="5">
    <source>
        <dbReference type="ARBA" id="ARBA00023077"/>
    </source>
</evidence>
<dbReference type="GO" id="GO:0009279">
    <property type="term" value="C:cell outer membrane"/>
    <property type="evidence" value="ECO:0007669"/>
    <property type="project" value="UniProtKB-SubCell"/>
</dbReference>
<keyword evidence="5 9" id="KW-0798">TonB box</keyword>
<feature type="domain" description="TonB-dependent receptor-like beta-barrel" evidence="11">
    <location>
        <begin position="380"/>
        <end position="945"/>
    </location>
</feature>
<evidence type="ECO:0000256" key="6">
    <source>
        <dbReference type="ARBA" id="ARBA00023136"/>
    </source>
</evidence>
<protein>
    <submittedName>
        <fullName evidence="13">Vitamin B12 transporter BtuB</fullName>
    </submittedName>
</protein>
<evidence type="ECO:0000256" key="8">
    <source>
        <dbReference type="PROSITE-ProRule" id="PRU01360"/>
    </source>
</evidence>
<feature type="domain" description="TonB-dependent receptor plug" evidence="12">
    <location>
        <begin position="56"/>
        <end position="164"/>
    </location>
</feature>